<sequence>MGCKGPKSLVELSNGMNFLEFVLRQHEVNIKKILIFRNSELNKKDILIFCLIRITIQNY</sequence>
<organism evidence="1 2">
    <name type="scientific">Meloidogyne enterolobii</name>
    <name type="common">Root-knot nematode worm</name>
    <name type="synonym">Meloidogyne mayaguensis</name>
    <dbReference type="NCBI Taxonomy" id="390850"/>
    <lineage>
        <taxon>Eukaryota</taxon>
        <taxon>Metazoa</taxon>
        <taxon>Ecdysozoa</taxon>
        <taxon>Nematoda</taxon>
        <taxon>Chromadorea</taxon>
        <taxon>Rhabditida</taxon>
        <taxon>Tylenchina</taxon>
        <taxon>Tylenchomorpha</taxon>
        <taxon>Tylenchoidea</taxon>
        <taxon>Meloidogynidae</taxon>
        <taxon>Meloidogyninae</taxon>
        <taxon>Meloidogyne</taxon>
    </lineage>
</organism>
<evidence type="ECO:0000313" key="2">
    <source>
        <dbReference type="Proteomes" id="UP001497535"/>
    </source>
</evidence>
<protein>
    <submittedName>
        <fullName evidence="1">Uncharacterized protein</fullName>
    </submittedName>
</protein>
<reference evidence="1" key="1">
    <citation type="submission" date="2023-11" db="EMBL/GenBank/DDBJ databases">
        <authorList>
            <person name="Poullet M."/>
        </authorList>
    </citation>
    <scope>NUCLEOTIDE SEQUENCE</scope>
    <source>
        <strain evidence="1">E1834</strain>
    </source>
</reference>
<name>A0ACB0Z148_MELEN</name>
<comment type="caution">
    <text evidence="1">The sequence shown here is derived from an EMBL/GenBank/DDBJ whole genome shotgun (WGS) entry which is preliminary data.</text>
</comment>
<proteinExistence type="predicted"/>
<dbReference type="Proteomes" id="UP001497535">
    <property type="component" value="Unassembled WGS sequence"/>
</dbReference>
<evidence type="ECO:0000313" key="1">
    <source>
        <dbReference type="EMBL" id="CAK5071742.1"/>
    </source>
</evidence>
<gene>
    <name evidence="1" type="ORF">MENTE1834_LOCUS18984</name>
</gene>
<keyword evidence="2" id="KW-1185">Reference proteome</keyword>
<dbReference type="EMBL" id="CAVMJV010000022">
    <property type="protein sequence ID" value="CAK5071742.1"/>
    <property type="molecule type" value="Genomic_DNA"/>
</dbReference>
<accession>A0ACB0Z148</accession>